<evidence type="ECO:0000256" key="13">
    <source>
        <dbReference type="SAM" id="SignalP"/>
    </source>
</evidence>
<feature type="signal peptide" evidence="13">
    <location>
        <begin position="1"/>
        <end position="46"/>
    </location>
</feature>
<feature type="domain" description="TonB-dependent receptor plug" evidence="15">
    <location>
        <begin position="71"/>
        <end position="179"/>
    </location>
</feature>
<name>A0A255YYF4_9PROT</name>
<organism evidence="16 17">
    <name type="scientific">Niveispirillum lacus</name>
    <dbReference type="NCBI Taxonomy" id="1981099"/>
    <lineage>
        <taxon>Bacteria</taxon>
        <taxon>Pseudomonadati</taxon>
        <taxon>Pseudomonadota</taxon>
        <taxon>Alphaproteobacteria</taxon>
        <taxon>Rhodospirillales</taxon>
        <taxon>Azospirillaceae</taxon>
        <taxon>Niveispirillum</taxon>
    </lineage>
</organism>
<keyword evidence="3 11" id="KW-1134">Transmembrane beta strand</keyword>
<dbReference type="InterPro" id="IPR039426">
    <property type="entry name" value="TonB-dep_rcpt-like"/>
</dbReference>
<dbReference type="AlphaFoldDB" id="A0A255YYF4"/>
<keyword evidence="6" id="KW-0408">Iron</keyword>
<comment type="similarity">
    <text evidence="11 12">Belongs to the TonB-dependent receptor family.</text>
</comment>
<dbReference type="InterPro" id="IPR012910">
    <property type="entry name" value="Plug_dom"/>
</dbReference>
<dbReference type="Pfam" id="PF07715">
    <property type="entry name" value="Plug"/>
    <property type="match status" value="1"/>
</dbReference>
<evidence type="ECO:0000256" key="7">
    <source>
        <dbReference type="ARBA" id="ARBA00023065"/>
    </source>
</evidence>
<evidence type="ECO:0000256" key="2">
    <source>
        <dbReference type="ARBA" id="ARBA00022448"/>
    </source>
</evidence>
<keyword evidence="4" id="KW-0410">Iron transport</keyword>
<evidence type="ECO:0000259" key="15">
    <source>
        <dbReference type="Pfam" id="PF07715"/>
    </source>
</evidence>
<evidence type="ECO:0000259" key="14">
    <source>
        <dbReference type="Pfam" id="PF00593"/>
    </source>
</evidence>
<gene>
    <name evidence="16" type="ORF">CHU95_12550</name>
</gene>
<evidence type="ECO:0000256" key="1">
    <source>
        <dbReference type="ARBA" id="ARBA00004571"/>
    </source>
</evidence>
<evidence type="ECO:0000256" key="4">
    <source>
        <dbReference type="ARBA" id="ARBA00022496"/>
    </source>
</evidence>
<dbReference type="InterPro" id="IPR036942">
    <property type="entry name" value="Beta-barrel_TonB_sf"/>
</dbReference>
<keyword evidence="10 11" id="KW-0998">Cell outer membrane</keyword>
<keyword evidence="9 11" id="KW-0472">Membrane</keyword>
<dbReference type="SUPFAM" id="SSF56935">
    <property type="entry name" value="Porins"/>
    <property type="match status" value="1"/>
</dbReference>
<comment type="subcellular location">
    <subcellularLocation>
        <location evidence="1 11">Cell outer membrane</location>
        <topology evidence="1 11">Multi-pass membrane protein</topology>
    </subcellularLocation>
</comment>
<accession>A0A255YYF4</accession>
<dbReference type="GO" id="GO:0006826">
    <property type="term" value="P:iron ion transport"/>
    <property type="evidence" value="ECO:0007669"/>
    <property type="project" value="UniProtKB-KW"/>
</dbReference>
<evidence type="ECO:0000256" key="9">
    <source>
        <dbReference type="ARBA" id="ARBA00023136"/>
    </source>
</evidence>
<dbReference type="GO" id="GO:0009279">
    <property type="term" value="C:cell outer membrane"/>
    <property type="evidence" value="ECO:0007669"/>
    <property type="project" value="UniProtKB-SubCell"/>
</dbReference>
<dbReference type="Proteomes" id="UP000216998">
    <property type="component" value="Unassembled WGS sequence"/>
</dbReference>
<dbReference type="PANTHER" id="PTHR32552">
    <property type="entry name" value="FERRICHROME IRON RECEPTOR-RELATED"/>
    <property type="match status" value="1"/>
</dbReference>
<feature type="domain" description="TonB-dependent receptor-like beta-barrel" evidence="14">
    <location>
        <begin position="320"/>
        <end position="734"/>
    </location>
</feature>
<feature type="chain" id="PRO_5012761858" description="TonB-dependent receptor" evidence="13">
    <location>
        <begin position="47"/>
        <end position="784"/>
    </location>
</feature>
<protein>
    <recommendedName>
        <fullName evidence="18">TonB-dependent receptor</fullName>
    </recommendedName>
</protein>
<dbReference type="Pfam" id="PF00593">
    <property type="entry name" value="TonB_dep_Rec_b-barrel"/>
    <property type="match status" value="1"/>
</dbReference>
<dbReference type="EMBL" id="NOXU01000029">
    <property type="protein sequence ID" value="OYQ34266.1"/>
    <property type="molecule type" value="Genomic_DNA"/>
</dbReference>
<evidence type="ECO:0000313" key="16">
    <source>
        <dbReference type="EMBL" id="OYQ34266.1"/>
    </source>
</evidence>
<evidence type="ECO:0000256" key="10">
    <source>
        <dbReference type="ARBA" id="ARBA00023237"/>
    </source>
</evidence>
<sequence>MYPLCCLQSGYNCPPPTIKMLGSKEMTRSMMCSALAILGCAAPAMAQEATVGSALVLEEIVVTAQKRAQSAQDVPVAMSVIGADALAAVGGSRLQDLTQLSPSLTVTQGGDQNNNSVILRGIGTSAFSIGVEASVLVVIDDVAAGLSGQGFNDLQDIERIEILRGPQSTLFGKAASAGVINITTKAPTDTFTGSAEVMVTDDDEQRYSAGLSGPLAEGLSFRASAAIGRYDGNIRNLATGGMINGRDSENFRAKFLWEPSEAFDVTLSGHYVKTEADCCEYVSIRKTAGIRTLFGVPTNTQLAGITPGSDNFTARIDPEPVSDAKDYGGNLKVNLYLGEHTLTNIIARNHYFATDSSDFDGATGPLLGQPNGLTQFGFFRGDTFSNELRLTSPGSGDLQYVAGLYYADNTFTRRFTRTGPVQPGNWRGEAGSEAYALFGQADYTITPGTKLIAGLRWGLENISFVYDRYNNAGGNPPFNTSGSASDTVVTGKAGIQQDLAEDVMGFATYSRGYKGQAYDLTSSFSTPTNPARNPVRPETSNSYELGLKGRFLDRRASLSLTGFLTDYDDFQAQSQVAEFGGSLFLANVGKLRTKGVEAEGSLLATEMLTLNGSVAYTDAKIRAFPNAECYFGQTAALGCTPRTTGGRAQDLSGQRLANAPQWKFNVGADLEVPLGDLPVTGFVNANYSWQSKVNFDLRGNPNTVQGAYGITNFSVAFEDKEQGRYRLTLFVRNLFDKHYFSSMNDLTNGLIANPFPNPSTVIDLRGRRARDASRYMGARFSVKY</sequence>
<keyword evidence="17" id="KW-1185">Reference proteome</keyword>
<evidence type="ECO:0000313" key="17">
    <source>
        <dbReference type="Proteomes" id="UP000216998"/>
    </source>
</evidence>
<evidence type="ECO:0000256" key="3">
    <source>
        <dbReference type="ARBA" id="ARBA00022452"/>
    </source>
</evidence>
<dbReference type="CDD" id="cd01347">
    <property type="entry name" value="ligand_gated_channel"/>
    <property type="match status" value="1"/>
</dbReference>
<evidence type="ECO:0000256" key="12">
    <source>
        <dbReference type="RuleBase" id="RU003357"/>
    </source>
</evidence>
<proteinExistence type="inferred from homology"/>
<comment type="caution">
    <text evidence="16">The sequence shown here is derived from an EMBL/GenBank/DDBJ whole genome shotgun (WGS) entry which is preliminary data.</text>
</comment>
<evidence type="ECO:0000256" key="8">
    <source>
        <dbReference type="ARBA" id="ARBA00023077"/>
    </source>
</evidence>
<keyword evidence="2 11" id="KW-0813">Transport</keyword>
<evidence type="ECO:0000256" key="11">
    <source>
        <dbReference type="PROSITE-ProRule" id="PRU01360"/>
    </source>
</evidence>
<keyword evidence="13" id="KW-0732">Signal</keyword>
<dbReference type="InterPro" id="IPR000531">
    <property type="entry name" value="Beta-barrel_TonB"/>
</dbReference>
<keyword evidence="5 11" id="KW-0812">Transmembrane</keyword>
<evidence type="ECO:0000256" key="5">
    <source>
        <dbReference type="ARBA" id="ARBA00022692"/>
    </source>
</evidence>
<keyword evidence="8 12" id="KW-0798">TonB box</keyword>
<keyword evidence="7" id="KW-0406">Ion transport</keyword>
<dbReference type="PANTHER" id="PTHR32552:SF81">
    <property type="entry name" value="TONB-DEPENDENT OUTER MEMBRANE RECEPTOR"/>
    <property type="match status" value="1"/>
</dbReference>
<dbReference type="Gene3D" id="2.40.170.20">
    <property type="entry name" value="TonB-dependent receptor, beta-barrel domain"/>
    <property type="match status" value="1"/>
</dbReference>
<evidence type="ECO:0008006" key="18">
    <source>
        <dbReference type="Google" id="ProtNLM"/>
    </source>
</evidence>
<reference evidence="16 17" key="1">
    <citation type="submission" date="2017-07" db="EMBL/GenBank/DDBJ databases">
        <title>Niveispirillum cyanobacteriorum sp. nov., isolated from cyanobacterial aggregates in a eutrophic lake.</title>
        <authorList>
            <person name="Cai H."/>
        </authorList>
    </citation>
    <scope>NUCLEOTIDE SEQUENCE [LARGE SCALE GENOMIC DNA]</scope>
    <source>
        <strain evidence="17">TH1-14</strain>
    </source>
</reference>
<evidence type="ECO:0000256" key="6">
    <source>
        <dbReference type="ARBA" id="ARBA00023004"/>
    </source>
</evidence>
<dbReference type="OrthoDB" id="7413795at2"/>
<dbReference type="PROSITE" id="PS52016">
    <property type="entry name" value="TONB_DEPENDENT_REC_3"/>
    <property type="match status" value="1"/>
</dbReference>